<dbReference type="AlphaFoldDB" id="A0A9W7C7A5"/>
<sequence>MSRGLAAKFATSAPSRAPPVNIYINGTGAKEVNGTVYLKADDLAEILESYVSRELENYVSRESLSNYTMVSTPSSQLSSSSSPSSSFSYPRLIASPLSKLRDTRSIRPSSNATNLTTVAFPQPVDLTPSILTNSCMIMTALVMAVFLSSIAPNLWLVGGGVGALYGNEVADGYNKVQQLPLEERRAAKPASVVGKFIVKMGKKLASYYIFVTEFVNSIWFMYKTGQLSYAYFKQYERLDERFRVQEKMDAWNAKFQEGKQNFDKWERENEVGRKVLAGLRTAWLVEQNSLKRNSNARSAKKKAKRVAKAVLDPFRGNGIEELKLLMNGLKIELQTMDYETVSRRAASGFMAFAALNLVGVVFSLAPGFLALLGLGAGAIWPGWIAGGWSKIKQSLEETKIKGRGGNLLKQEQNRDGFSFFVDGNGGKQFY</sequence>
<keyword evidence="1" id="KW-0812">Transmembrane</keyword>
<dbReference type="EMBL" id="BRXZ01000080">
    <property type="protein sequence ID" value="GMI04577.1"/>
    <property type="molecule type" value="Genomic_DNA"/>
</dbReference>
<keyword evidence="3" id="KW-1185">Reference proteome</keyword>
<protein>
    <submittedName>
        <fullName evidence="2">Uncharacterized protein</fullName>
    </submittedName>
</protein>
<dbReference type="Proteomes" id="UP001165082">
    <property type="component" value="Unassembled WGS sequence"/>
</dbReference>
<keyword evidence="1" id="KW-0472">Membrane</keyword>
<evidence type="ECO:0000313" key="2">
    <source>
        <dbReference type="EMBL" id="GMI04577.1"/>
    </source>
</evidence>
<proteinExistence type="predicted"/>
<keyword evidence="1" id="KW-1133">Transmembrane helix</keyword>
<comment type="caution">
    <text evidence="2">The sequence shown here is derived from an EMBL/GenBank/DDBJ whole genome shotgun (WGS) entry which is preliminary data.</text>
</comment>
<evidence type="ECO:0000313" key="3">
    <source>
        <dbReference type="Proteomes" id="UP001165082"/>
    </source>
</evidence>
<feature type="transmembrane region" description="Helical" evidence="1">
    <location>
        <begin position="368"/>
        <end position="389"/>
    </location>
</feature>
<gene>
    <name evidence="2" type="ORF">TrRE_jg3784</name>
</gene>
<accession>A0A9W7C7A5</accession>
<name>A0A9W7C7A5_9STRA</name>
<reference evidence="2" key="1">
    <citation type="submission" date="2022-07" db="EMBL/GenBank/DDBJ databases">
        <title>Genome analysis of Parmales, a sister group of diatoms, reveals the evolutionary specialization of diatoms from phago-mixotrophs to photoautotrophs.</title>
        <authorList>
            <person name="Ban H."/>
            <person name="Sato S."/>
            <person name="Yoshikawa S."/>
            <person name="Kazumasa Y."/>
            <person name="Nakamura Y."/>
            <person name="Ichinomiya M."/>
            <person name="Saitoh K."/>
            <person name="Sato N."/>
            <person name="Blanc-Mathieu R."/>
            <person name="Endo H."/>
            <person name="Kuwata A."/>
            <person name="Ogata H."/>
        </authorList>
    </citation>
    <scope>NUCLEOTIDE SEQUENCE</scope>
</reference>
<evidence type="ECO:0000256" key="1">
    <source>
        <dbReference type="SAM" id="Phobius"/>
    </source>
</evidence>
<dbReference type="OrthoDB" id="48639at2759"/>
<feature type="transmembrane region" description="Helical" evidence="1">
    <location>
        <begin position="345"/>
        <end position="362"/>
    </location>
</feature>
<feature type="transmembrane region" description="Helical" evidence="1">
    <location>
        <begin position="205"/>
        <end position="222"/>
    </location>
</feature>
<organism evidence="2 3">
    <name type="scientific">Triparma retinervis</name>
    <dbReference type="NCBI Taxonomy" id="2557542"/>
    <lineage>
        <taxon>Eukaryota</taxon>
        <taxon>Sar</taxon>
        <taxon>Stramenopiles</taxon>
        <taxon>Ochrophyta</taxon>
        <taxon>Bolidophyceae</taxon>
        <taxon>Parmales</taxon>
        <taxon>Triparmaceae</taxon>
        <taxon>Triparma</taxon>
    </lineage>
</organism>
<feature type="non-terminal residue" evidence="2">
    <location>
        <position position="1"/>
    </location>
</feature>